<keyword evidence="2" id="KW-1185">Reference proteome</keyword>
<dbReference type="EMBL" id="REGN01000165">
    <property type="protein sequence ID" value="RNA44016.1"/>
    <property type="molecule type" value="Genomic_DNA"/>
</dbReference>
<evidence type="ECO:0000313" key="2">
    <source>
        <dbReference type="Proteomes" id="UP000276133"/>
    </source>
</evidence>
<gene>
    <name evidence="1" type="ORF">BpHYR1_050824</name>
</gene>
<proteinExistence type="predicted"/>
<dbReference type="Proteomes" id="UP000276133">
    <property type="component" value="Unassembled WGS sequence"/>
</dbReference>
<sequence>MCCSALWLDKSKKRIFSRRKWTQITRIRTRARYLDILLNTEIQTFFNRKISYLNYTIFFSYVKNKNYLYVELLKFIFKNGLKLF</sequence>
<comment type="caution">
    <text evidence="1">The sequence shown here is derived from an EMBL/GenBank/DDBJ whole genome shotgun (WGS) entry which is preliminary data.</text>
</comment>
<accession>A0A3M7T7K6</accession>
<evidence type="ECO:0000313" key="1">
    <source>
        <dbReference type="EMBL" id="RNA44016.1"/>
    </source>
</evidence>
<name>A0A3M7T7K6_BRAPC</name>
<reference evidence="1 2" key="1">
    <citation type="journal article" date="2018" name="Sci. Rep.">
        <title>Genomic signatures of local adaptation to the degree of environmental predictability in rotifers.</title>
        <authorList>
            <person name="Franch-Gras L."/>
            <person name="Hahn C."/>
            <person name="Garcia-Roger E.M."/>
            <person name="Carmona M.J."/>
            <person name="Serra M."/>
            <person name="Gomez A."/>
        </authorList>
    </citation>
    <scope>NUCLEOTIDE SEQUENCE [LARGE SCALE GENOMIC DNA]</scope>
    <source>
        <strain evidence="1">HYR1</strain>
    </source>
</reference>
<organism evidence="1 2">
    <name type="scientific">Brachionus plicatilis</name>
    <name type="common">Marine rotifer</name>
    <name type="synonym">Brachionus muelleri</name>
    <dbReference type="NCBI Taxonomy" id="10195"/>
    <lineage>
        <taxon>Eukaryota</taxon>
        <taxon>Metazoa</taxon>
        <taxon>Spiralia</taxon>
        <taxon>Gnathifera</taxon>
        <taxon>Rotifera</taxon>
        <taxon>Eurotatoria</taxon>
        <taxon>Monogononta</taxon>
        <taxon>Pseudotrocha</taxon>
        <taxon>Ploima</taxon>
        <taxon>Brachionidae</taxon>
        <taxon>Brachionus</taxon>
    </lineage>
</organism>
<dbReference type="AlphaFoldDB" id="A0A3M7T7K6"/>
<protein>
    <submittedName>
        <fullName evidence="1">Uncharacterized protein</fullName>
    </submittedName>
</protein>